<dbReference type="GO" id="GO:0005886">
    <property type="term" value="C:plasma membrane"/>
    <property type="evidence" value="ECO:0007669"/>
    <property type="project" value="UniProtKB-SubCell"/>
</dbReference>
<comment type="similarity">
    <text evidence="3">Belongs to the cation transport ATPase (P-type) (TC 3.A.3) family. Type IIIB subfamily.</text>
</comment>
<dbReference type="InterPro" id="IPR018303">
    <property type="entry name" value="ATPase_P-typ_P_site"/>
</dbReference>
<reference evidence="22 23" key="1">
    <citation type="submission" date="2020-06" db="EMBL/GenBank/DDBJ databases">
        <title>Genome mining for natural products.</title>
        <authorList>
            <person name="Zhang B."/>
            <person name="Shi J."/>
            <person name="Ge H."/>
        </authorList>
    </citation>
    <scope>NUCLEOTIDE SEQUENCE [LARGE SCALE GENOMIC DNA]</scope>
    <source>
        <strain evidence="22 23">NA00687</strain>
    </source>
</reference>
<sequence>MVPEPAAAPASHPSTTEPAAPHSTAASPAGAAAELADLTSLQVLRALDSGPRGLTDGEADARLAGAGENTLPAWQTVSWPWRFARSLRDPFTAVLLALGLVSAAVASWGTACVILALVVVSCVLRSAGEHRAARSMAALRELVAATVTVLRRDDPRAAPRAREVPVDALVPGDVIRLGPGDLVPADVRLLRASGLTVRQAALTGESVPVPKAASDAPGPAPAGPFDRAHLCFQGSSVATGTGTAVVVATGQATAFARAHTPPGPVRASAFDRSVHGISQALVRFMLLTPPLVLLAGAALRGRGLETLPFAVAVAVGLTPEMLPVIVTICLARGAAGLARSHDVIVRRLPALHDLGAMDVLCLDKTGTLTEDRPVVAGAYDAGGRADDDVLRWAAVNAWWTLHLADQPAPDALDEAILATDAAADEDALLRYEGLAALPFDPVRRLSTAVVRGPALGSRTLVVKGAAEAVAERCALDAEARAALLATAARYADRGLRVLAVATAERAARARDYTPADERGLTFRGFLTFRDALAPAAPDALAALAEHGVAVKVLTGDHPGTASRACHDLGLTVGPHQVCDAGATDALTDAEVAALARRTTVFARCTPAHKARLIAALRADGHTTGFLGDGVNDLPALRAADVGIAPCGAADLARESADAVLTTRDLGSVGQAVLAGRHSGGNISTYLRITLSSNLGNVIAMLAAGLILPFLPMLPTQVLVQNLCFDAAQLAFAYDRPAARALRRPVLLRPHDFLRFITGFGLLGAAADLATFAVLAWSVHGSLGGADQAAFHAGWFTENLLTQALVMVLLRNGRRAAEGRVASPVRWAAAALAVLGLLLPLTPLGPLWGMAPPPLAYYPLLAGVLALYAAALVLLRRRYARRQEALCQPGG</sequence>
<evidence type="ECO:0000256" key="6">
    <source>
        <dbReference type="ARBA" id="ARBA00022475"/>
    </source>
</evidence>
<evidence type="ECO:0000256" key="10">
    <source>
        <dbReference type="ARBA" id="ARBA00022741"/>
    </source>
</evidence>
<dbReference type="SUPFAM" id="SSF81653">
    <property type="entry name" value="Calcium ATPase, transduction domain A"/>
    <property type="match status" value="1"/>
</dbReference>
<evidence type="ECO:0000256" key="1">
    <source>
        <dbReference type="ARBA" id="ARBA00003954"/>
    </source>
</evidence>
<organism evidence="22 23">
    <name type="scientific">Streptomyces buecherae</name>
    <dbReference type="NCBI Taxonomy" id="2763006"/>
    <lineage>
        <taxon>Bacteria</taxon>
        <taxon>Bacillati</taxon>
        <taxon>Actinomycetota</taxon>
        <taxon>Actinomycetes</taxon>
        <taxon>Kitasatosporales</taxon>
        <taxon>Streptomycetaceae</taxon>
        <taxon>Streptomyces</taxon>
    </lineage>
</organism>
<dbReference type="Pfam" id="PF00689">
    <property type="entry name" value="Cation_ATPase_C"/>
    <property type="match status" value="1"/>
</dbReference>
<proteinExistence type="inferred from homology"/>
<dbReference type="InterPro" id="IPR023214">
    <property type="entry name" value="HAD_sf"/>
</dbReference>
<evidence type="ECO:0000259" key="21">
    <source>
        <dbReference type="SMART" id="SM00831"/>
    </source>
</evidence>
<feature type="transmembrane region" description="Helical" evidence="20">
    <location>
        <begin position="91"/>
        <end position="124"/>
    </location>
</feature>
<evidence type="ECO:0000256" key="15">
    <source>
        <dbReference type="ARBA" id="ARBA00023136"/>
    </source>
</evidence>
<dbReference type="InterPro" id="IPR001757">
    <property type="entry name" value="P_typ_ATPase"/>
</dbReference>
<evidence type="ECO:0000256" key="14">
    <source>
        <dbReference type="ARBA" id="ARBA00022989"/>
    </source>
</evidence>
<keyword evidence="13" id="KW-1278">Translocase</keyword>
<dbReference type="InterPro" id="IPR044492">
    <property type="entry name" value="P_typ_ATPase_HD_dom"/>
</dbReference>
<keyword evidence="15 20" id="KW-0472">Membrane</keyword>
<dbReference type="Gene3D" id="1.20.1110.10">
    <property type="entry name" value="Calcium-transporting ATPase, transmembrane domain"/>
    <property type="match status" value="1"/>
</dbReference>
<dbReference type="InterPro" id="IPR006068">
    <property type="entry name" value="ATPase_P-typ_cation-transptr_C"/>
</dbReference>
<dbReference type="NCBIfam" id="TIGR01494">
    <property type="entry name" value="ATPase_P-type"/>
    <property type="match status" value="2"/>
</dbReference>
<evidence type="ECO:0000313" key="22">
    <source>
        <dbReference type="EMBL" id="QKW54253.1"/>
    </source>
</evidence>
<comment type="catalytic activity">
    <reaction evidence="18">
        <text>ATP + H2O = ADP + phosphate + H(+)</text>
        <dbReference type="Rhea" id="RHEA:13065"/>
        <dbReference type="ChEBI" id="CHEBI:15377"/>
        <dbReference type="ChEBI" id="CHEBI:15378"/>
        <dbReference type="ChEBI" id="CHEBI:30616"/>
        <dbReference type="ChEBI" id="CHEBI:43474"/>
        <dbReference type="ChEBI" id="CHEBI:456216"/>
    </reaction>
</comment>
<dbReference type="SFLD" id="SFLDG00002">
    <property type="entry name" value="C1.7:_P-type_atpase_like"/>
    <property type="match status" value="1"/>
</dbReference>
<evidence type="ECO:0000256" key="19">
    <source>
        <dbReference type="SAM" id="MobiDB-lite"/>
    </source>
</evidence>
<dbReference type="EMBL" id="CP054929">
    <property type="protein sequence ID" value="QKW54253.1"/>
    <property type="molecule type" value="Genomic_DNA"/>
</dbReference>
<dbReference type="NCBIfam" id="TIGR01524">
    <property type="entry name" value="ATPase-IIIB_Mg"/>
    <property type="match status" value="1"/>
</dbReference>
<dbReference type="EC" id="7.2.2.14" evidence="4"/>
<keyword evidence="6" id="KW-1003">Cell membrane</keyword>
<keyword evidence="11" id="KW-0067">ATP-binding</keyword>
<evidence type="ECO:0000313" key="23">
    <source>
        <dbReference type="Proteomes" id="UP000509303"/>
    </source>
</evidence>
<keyword evidence="8" id="KW-0597">Phosphoprotein</keyword>
<dbReference type="GO" id="GO:0005524">
    <property type="term" value="F:ATP binding"/>
    <property type="evidence" value="ECO:0007669"/>
    <property type="project" value="UniProtKB-KW"/>
</dbReference>
<dbReference type="SUPFAM" id="SSF81665">
    <property type="entry name" value="Calcium ATPase, transmembrane domain M"/>
    <property type="match status" value="1"/>
</dbReference>
<keyword evidence="23" id="KW-1185">Reference proteome</keyword>
<evidence type="ECO:0000256" key="20">
    <source>
        <dbReference type="SAM" id="Phobius"/>
    </source>
</evidence>
<evidence type="ECO:0000256" key="18">
    <source>
        <dbReference type="ARBA" id="ARBA00049360"/>
    </source>
</evidence>
<evidence type="ECO:0000256" key="2">
    <source>
        <dbReference type="ARBA" id="ARBA00004429"/>
    </source>
</evidence>
<dbReference type="Pfam" id="PF00690">
    <property type="entry name" value="Cation_ATPase_N"/>
    <property type="match status" value="1"/>
</dbReference>
<feature type="transmembrane region" description="Helical" evidence="20">
    <location>
        <begin position="854"/>
        <end position="874"/>
    </location>
</feature>
<comment type="function">
    <text evidence="1">Mediates magnesium influx to the cytosol.</text>
</comment>
<name>A0A7H8NI82_9ACTN</name>
<evidence type="ECO:0000256" key="7">
    <source>
        <dbReference type="ARBA" id="ARBA00022519"/>
    </source>
</evidence>
<keyword evidence="12" id="KW-0460">Magnesium</keyword>
<evidence type="ECO:0000256" key="17">
    <source>
        <dbReference type="ARBA" id="ARBA00047295"/>
    </source>
</evidence>
<dbReference type="InterPro" id="IPR008250">
    <property type="entry name" value="ATPase_P-typ_transduc_dom_A_sf"/>
</dbReference>
<accession>A0A7H8NI82</accession>
<protein>
    <recommendedName>
        <fullName evidence="5">Magnesium-transporting ATPase, P-type 1</fullName>
        <ecNumber evidence="4">7.2.2.14</ecNumber>
    </recommendedName>
    <alternativeName>
        <fullName evidence="16">Mg(2+) transport ATPase, P-type 1</fullName>
    </alternativeName>
</protein>
<dbReference type="InterPro" id="IPR023298">
    <property type="entry name" value="ATPase_P-typ_TM_dom_sf"/>
</dbReference>
<feature type="transmembrane region" description="Helical" evidence="20">
    <location>
        <begin position="280"/>
        <end position="301"/>
    </location>
</feature>
<evidence type="ECO:0000256" key="13">
    <source>
        <dbReference type="ARBA" id="ARBA00022967"/>
    </source>
</evidence>
<keyword evidence="9 20" id="KW-0812">Transmembrane</keyword>
<dbReference type="Gene3D" id="3.40.1110.10">
    <property type="entry name" value="Calcium-transporting ATPase, cytoplasmic domain N"/>
    <property type="match status" value="1"/>
</dbReference>
<evidence type="ECO:0000256" key="9">
    <source>
        <dbReference type="ARBA" id="ARBA00022692"/>
    </source>
</evidence>
<evidence type="ECO:0000256" key="4">
    <source>
        <dbReference type="ARBA" id="ARBA00012786"/>
    </source>
</evidence>
<evidence type="ECO:0000256" key="5">
    <source>
        <dbReference type="ARBA" id="ARBA00013555"/>
    </source>
</evidence>
<evidence type="ECO:0000256" key="12">
    <source>
        <dbReference type="ARBA" id="ARBA00022842"/>
    </source>
</evidence>
<dbReference type="InterPro" id="IPR036412">
    <property type="entry name" value="HAD-like_sf"/>
</dbReference>
<dbReference type="SFLD" id="SFLDS00003">
    <property type="entry name" value="Haloacid_Dehalogenase"/>
    <property type="match status" value="1"/>
</dbReference>
<dbReference type="SMART" id="SM00831">
    <property type="entry name" value="Cation_ATPase_N"/>
    <property type="match status" value="1"/>
</dbReference>
<evidence type="ECO:0000256" key="16">
    <source>
        <dbReference type="ARBA" id="ARBA00029806"/>
    </source>
</evidence>
<dbReference type="Proteomes" id="UP000509303">
    <property type="component" value="Chromosome"/>
</dbReference>
<dbReference type="Gene3D" id="3.40.50.1000">
    <property type="entry name" value="HAD superfamily/HAD-like"/>
    <property type="match status" value="1"/>
</dbReference>
<dbReference type="SFLD" id="SFLDF00027">
    <property type="entry name" value="p-type_atpase"/>
    <property type="match status" value="1"/>
</dbReference>
<dbReference type="Pfam" id="PF00702">
    <property type="entry name" value="Hydrolase"/>
    <property type="match status" value="1"/>
</dbReference>
<dbReference type="SUPFAM" id="SSF56784">
    <property type="entry name" value="HAD-like"/>
    <property type="match status" value="1"/>
</dbReference>
<feature type="domain" description="Cation-transporting P-type ATPase N-terminal" evidence="21">
    <location>
        <begin position="34"/>
        <end position="107"/>
    </location>
</feature>
<keyword evidence="7" id="KW-0997">Cell inner membrane</keyword>
<dbReference type="InterPro" id="IPR006415">
    <property type="entry name" value="P-type_ATPase_IIIB"/>
</dbReference>
<dbReference type="PROSITE" id="PS00154">
    <property type="entry name" value="ATPASE_E1_E2"/>
    <property type="match status" value="1"/>
</dbReference>
<evidence type="ECO:0000256" key="11">
    <source>
        <dbReference type="ARBA" id="ARBA00022840"/>
    </source>
</evidence>
<dbReference type="Pfam" id="PF00122">
    <property type="entry name" value="E1-E2_ATPase"/>
    <property type="match status" value="1"/>
</dbReference>
<feature type="transmembrane region" description="Helical" evidence="20">
    <location>
        <begin position="788"/>
        <end position="809"/>
    </location>
</feature>
<feature type="transmembrane region" description="Helical" evidence="20">
    <location>
        <begin position="829"/>
        <end position="848"/>
    </location>
</feature>
<feature type="transmembrane region" description="Helical" evidence="20">
    <location>
        <begin position="307"/>
        <end position="331"/>
    </location>
</feature>
<feature type="region of interest" description="Disordered" evidence="19">
    <location>
        <begin position="1"/>
        <end position="28"/>
    </location>
</feature>
<dbReference type="AlphaFoldDB" id="A0A7H8NI82"/>
<keyword evidence="10" id="KW-0547">Nucleotide-binding</keyword>
<evidence type="ECO:0000256" key="8">
    <source>
        <dbReference type="ARBA" id="ARBA00022553"/>
    </source>
</evidence>
<feature type="transmembrane region" description="Helical" evidence="20">
    <location>
        <begin position="755"/>
        <end position="776"/>
    </location>
</feature>
<dbReference type="InterPro" id="IPR004014">
    <property type="entry name" value="ATPase_P-typ_cation-transptr_N"/>
</dbReference>
<dbReference type="InterPro" id="IPR059000">
    <property type="entry name" value="ATPase_P-type_domA"/>
</dbReference>
<evidence type="ECO:0000256" key="3">
    <source>
        <dbReference type="ARBA" id="ARBA00008746"/>
    </source>
</evidence>
<dbReference type="GO" id="GO:0016887">
    <property type="term" value="F:ATP hydrolysis activity"/>
    <property type="evidence" value="ECO:0007669"/>
    <property type="project" value="InterPro"/>
</dbReference>
<dbReference type="GO" id="GO:0015444">
    <property type="term" value="F:P-type magnesium transporter activity"/>
    <property type="evidence" value="ECO:0007669"/>
    <property type="project" value="UniProtKB-EC"/>
</dbReference>
<dbReference type="PANTHER" id="PTHR42861">
    <property type="entry name" value="CALCIUM-TRANSPORTING ATPASE"/>
    <property type="match status" value="1"/>
</dbReference>
<comment type="catalytic activity">
    <reaction evidence="17">
        <text>Mg(2+)(out) + ATP + H2O = Mg(2+)(in) + ADP + phosphate + H(+)</text>
        <dbReference type="Rhea" id="RHEA:10260"/>
        <dbReference type="ChEBI" id="CHEBI:15377"/>
        <dbReference type="ChEBI" id="CHEBI:15378"/>
        <dbReference type="ChEBI" id="CHEBI:18420"/>
        <dbReference type="ChEBI" id="CHEBI:30616"/>
        <dbReference type="ChEBI" id="CHEBI:43474"/>
        <dbReference type="ChEBI" id="CHEBI:456216"/>
        <dbReference type="EC" id="7.2.2.14"/>
    </reaction>
</comment>
<comment type="subcellular location">
    <subcellularLocation>
        <location evidence="2">Cell inner membrane</location>
        <topology evidence="2">Multi-pass membrane protein</topology>
    </subcellularLocation>
</comment>
<dbReference type="PRINTS" id="PR01836">
    <property type="entry name" value="MGATPASE"/>
</dbReference>
<keyword evidence="14 20" id="KW-1133">Transmembrane helix</keyword>
<dbReference type="Gene3D" id="2.70.150.10">
    <property type="entry name" value="Calcium-transporting ATPase, cytoplasmic transduction domain A"/>
    <property type="match status" value="1"/>
</dbReference>
<gene>
    <name evidence="22" type="primary">mgtA</name>
    <name evidence="22" type="ORF">HUT08_04880</name>
</gene>
<dbReference type="InterPro" id="IPR023299">
    <property type="entry name" value="ATPase_P-typ_cyto_dom_N"/>
</dbReference>